<name>A0ABQ6IYK5_9MICO</name>
<sequence length="200" mass="21984">MSRTDWIEGALEVVAESGLDALAVEPLARRMGATKGSFYWHFADRGALLQAVLDHWRQDATARVITEVEAIEPRRRLESLLEHSTTPGEERLEHAIIAAAGHETLGALVGPVVDEVHSARIDYVDRLLRDLGLPPDSARTRARLVYAAYLGHLMLLSRLSEGTPRADVLDDFRRELLVLLRTPAPSTAILDDFSAGATST</sequence>
<dbReference type="Proteomes" id="UP001157126">
    <property type="component" value="Unassembled WGS sequence"/>
</dbReference>
<keyword evidence="5" id="KW-1185">Reference proteome</keyword>
<dbReference type="PRINTS" id="PR00455">
    <property type="entry name" value="HTHTETR"/>
</dbReference>
<dbReference type="SUPFAM" id="SSF46689">
    <property type="entry name" value="Homeodomain-like"/>
    <property type="match status" value="1"/>
</dbReference>
<gene>
    <name evidence="4" type="ORF">GCM10025883_38080</name>
</gene>
<dbReference type="Gene3D" id="1.10.357.10">
    <property type="entry name" value="Tetracycline Repressor, domain 2"/>
    <property type="match status" value="1"/>
</dbReference>
<evidence type="ECO:0000256" key="2">
    <source>
        <dbReference type="PROSITE-ProRule" id="PRU00335"/>
    </source>
</evidence>
<feature type="domain" description="HTH tetR-type" evidence="3">
    <location>
        <begin position="1"/>
        <end position="60"/>
    </location>
</feature>
<dbReference type="InterPro" id="IPR050109">
    <property type="entry name" value="HTH-type_TetR-like_transc_reg"/>
</dbReference>
<feature type="DNA-binding region" description="H-T-H motif" evidence="2">
    <location>
        <begin position="23"/>
        <end position="42"/>
    </location>
</feature>
<evidence type="ECO:0000313" key="4">
    <source>
        <dbReference type="EMBL" id="GMA41763.1"/>
    </source>
</evidence>
<dbReference type="InterPro" id="IPR001647">
    <property type="entry name" value="HTH_TetR"/>
</dbReference>
<dbReference type="PANTHER" id="PTHR30055:SF239">
    <property type="entry name" value="TRANSCRIPTIONAL REGULATORY PROTEIN"/>
    <property type="match status" value="1"/>
</dbReference>
<dbReference type="PANTHER" id="PTHR30055">
    <property type="entry name" value="HTH-TYPE TRANSCRIPTIONAL REGULATOR RUTR"/>
    <property type="match status" value="1"/>
</dbReference>
<proteinExistence type="predicted"/>
<dbReference type="Pfam" id="PF00440">
    <property type="entry name" value="TetR_N"/>
    <property type="match status" value="1"/>
</dbReference>
<evidence type="ECO:0000259" key="3">
    <source>
        <dbReference type="PROSITE" id="PS50977"/>
    </source>
</evidence>
<reference evidence="5" key="1">
    <citation type="journal article" date="2019" name="Int. J. Syst. Evol. Microbiol.">
        <title>The Global Catalogue of Microorganisms (GCM) 10K type strain sequencing project: providing services to taxonomists for standard genome sequencing and annotation.</title>
        <authorList>
            <consortium name="The Broad Institute Genomics Platform"/>
            <consortium name="The Broad Institute Genome Sequencing Center for Infectious Disease"/>
            <person name="Wu L."/>
            <person name="Ma J."/>
        </authorList>
    </citation>
    <scope>NUCLEOTIDE SEQUENCE [LARGE SCALE GENOMIC DNA]</scope>
    <source>
        <strain evidence="5">NBRC 113072</strain>
    </source>
</reference>
<dbReference type="EMBL" id="BSUO01000001">
    <property type="protein sequence ID" value="GMA41763.1"/>
    <property type="molecule type" value="Genomic_DNA"/>
</dbReference>
<evidence type="ECO:0000313" key="5">
    <source>
        <dbReference type="Proteomes" id="UP001157126"/>
    </source>
</evidence>
<protein>
    <submittedName>
        <fullName evidence="4">TetR family transcriptional regulator</fullName>
    </submittedName>
</protein>
<dbReference type="InterPro" id="IPR009057">
    <property type="entry name" value="Homeodomain-like_sf"/>
</dbReference>
<organism evidence="4 5">
    <name type="scientific">Mobilicoccus caccae</name>
    <dbReference type="NCBI Taxonomy" id="1859295"/>
    <lineage>
        <taxon>Bacteria</taxon>
        <taxon>Bacillati</taxon>
        <taxon>Actinomycetota</taxon>
        <taxon>Actinomycetes</taxon>
        <taxon>Micrococcales</taxon>
        <taxon>Dermatophilaceae</taxon>
        <taxon>Mobilicoccus</taxon>
    </lineage>
</organism>
<keyword evidence="1 2" id="KW-0238">DNA-binding</keyword>
<comment type="caution">
    <text evidence="4">The sequence shown here is derived from an EMBL/GenBank/DDBJ whole genome shotgun (WGS) entry which is preliminary data.</text>
</comment>
<dbReference type="PROSITE" id="PS50977">
    <property type="entry name" value="HTH_TETR_2"/>
    <property type="match status" value="1"/>
</dbReference>
<accession>A0ABQ6IYK5</accession>
<evidence type="ECO:0000256" key="1">
    <source>
        <dbReference type="ARBA" id="ARBA00023125"/>
    </source>
</evidence>